<evidence type="ECO:0000313" key="2">
    <source>
        <dbReference type="EMBL" id="KAK9019501.1"/>
    </source>
</evidence>
<proteinExistence type="predicted"/>
<accession>A0ABR2S2L4</accession>
<name>A0ABR2S2L4_9ROSI</name>
<keyword evidence="3" id="KW-1185">Reference proteome</keyword>
<reference evidence="2 3" key="1">
    <citation type="journal article" date="2024" name="G3 (Bethesda)">
        <title>Genome assembly of Hibiscus sabdariffa L. provides insights into metabolisms of medicinal natural products.</title>
        <authorList>
            <person name="Kim T."/>
        </authorList>
    </citation>
    <scope>NUCLEOTIDE SEQUENCE [LARGE SCALE GENOMIC DNA]</scope>
    <source>
        <strain evidence="2">TK-2024</strain>
        <tissue evidence="2">Old leaves</tissue>
    </source>
</reference>
<sequence length="97" mass="10660">MPLPWMGQHGALRPPTYHEQEQQVYPQCWNKDTESKTFTFLVVVVLVLATAAHARVAMVIESVIRPGQCDPPGAPCQGDYQCCDGICAVVGERDLCS</sequence>
<protein>
    <submittedName>
        <fullName evidence="2">Uncharacterized protein</fullName>
    </submittedName>
</protein>
<gene>
    <name evidence="2" type="ORF">V6N11_054019</name>
</gene>
<dbReference type="Proteomes" id="UP001396334">
    <property type="component" value="Unassembled WGS sequence"/>
</dbReference>
<evidence type="ECO:0000313" key="3">
    <source>
        <dbReference type="Proteomes" id="UP001396334"/>
    </source>
</evidence>
<evidence type="ECO:0000256" key="1">
    <source>
        <dbReference type="SAM" id="Phobius"/>
    </source>
</evidence>
<keyword evidence="1" id="KW-0472">Membrane</keyword>
<comment type="caution">
    <text evidence="2">The sequence shown here is derived from an EMBL/GenBank/DDBJ whole genome shotgun (WGS) entry which is preliminary data.</text>
</comment>
<dbReference type="EMBL" id="JBBPBN010000017">
    <property type="protein sequence ID" value="KAK9019501.1"/>
    <property type="molecule type" value="Genomic_DNA"/>
</dbReference>
<keyword evidence="1" id="KW-1133">Transmembrane helix</keyword>
<feature type="transmembrane region" description="Helical" evidence="1">
    <location>
        <begin position="38"/>
        <end position="58"/>
    </location>
</feature>
<keyword evidence="1" id="KW-0812">Transmembrane</keyword>
<organism evidence="2 3">
    <name type="scientific">Hibiscus sabdariffa</name>
    <name type="common">roselle</name>
    <dbReference type="NCBI Taxonomy" id="183260"/>
    <lineage>
        <taxon>Eukaryota</taxon>
        <taxon>Viridiplantae</taxon>
        <taxon>Streptophyta</taxon>
        <taxon>Embryophyta</taxon>
        <taxon>Tracheophyta</taxon>
        <taxon>Spermatophyta</taxon>
        <taxon>Magnoliopsida</taxon>
        <taxon>eudicotyledons</taxon>
        <taxon>Gunneridae</taxon>
        <taxon>Pentapetalae</taxon>
        <taxon>rosids</taxon>
        <taxon>malvids</taxon>
        <taxon>Malvales</taxon>
        <taxon>Malvaceae</taxon>
        <taxon>Malvoideae</taxon>
        <taxon>Hibiscus</taxon>
    </lineage>
</organism>